<protein>
    <submittedName>
        <fullName evidence="1">Transcriptional regulator</fullName>
    </submittedName>
</protein>
<dbReference type="AlphaFoldDB" id="A0A657G0E2"/>
<gene>
    <name evidence="1" type="ORF">D1800_22915</name>
</gene>
<proteinExistence type="predicted"/>
<name>A0A657G0E2_SALET</name>
<reference evidence="1" key="1">
    <citation type="submission" date="2018-09" db="EMBL/GenBank/DDBJ databases">
        <authorList>
            <consortium name="GenomeTrakr network: Whole genome sequencing for foodborne pathogen traceback"/>
        </authorList>
    </citation>
    <scope>NUCLEOTIDE SEQUENCE [LARGE SCALE GENOMIC DNA]</scope>
    <source>
        <strain evidence="1">FDA00013424</strain>
    </source>
</reference>
<comment type="caution">
    <text evidence="1">The sequence shown here is derived from an EMBL/GenBank/DDBJ whole genome shotgun (WGS) entry which is preliminary data.</text>
</comment>
<evidence type="ECO:0000313" key="1">
    <source>
        <dbReference type="EMBL" id="MKC77434.1"/>
    </source>
</evidence>
<accession>A0A657G0E2</accession>
<organism evidence="1">
    <name type="scientific">Salmonella enterica subsp. enterica serovar Denver</name>
    <dbReference type="NCBI Taxonomy" id="1954177"/>
    <lineage>
        <taxon>Bacteria</taxon>
        <taxon>Pseudomonadati</taxon>
        <taxon>Pseudomonadota</taxon>
        <taxon>Gammaproteobacteria</taxon>
        <taxon>Enterobacterales</taxon>
        <taxon>Enterobacteriaceae</taxon>
        <taxon>Salmonella</taxon>
    </lineage>
</organism>
<dbReference type="Proteomes" id="UP000839516">
    <property type="component" value="Unassembled WGS sequence"/>
</dbReference>
<dbReference type="EMBL" id="RTWO01000047">
    <property type="protein sequence ID" value="MKC77434.1"/>
    <property type="molecule type" value="Genomic_DNA"/>
</dbReference>
<sequence length="102" mass="11171">MAVTAAKPVTALRIQSMAVNLSRLTTRTMNVNTGHETLSQSDHYTSIQPIRGITNNFNSGQVVFRPINGEAPTLALLMAWKKGELKPALRGFIELAQRPLVV</sequence>